<dbReference type="Proteomes" id="UP000460298">
    <property type="component" value="Unassembled WGS sequence"/>
</dbReference>
<dbReference type="AlphaFoldDB" id="A0A833H4H7"/>
<accession>A0A833H4H7</accession>
<evidence type="ECO:0000259" key="1">
    <source>
        <dbReference type="Pfam" id="PF13470"/>
    </source>
</evidence>
<dbReference type="InterPro" id="IPR002716">
    <property type="entry name" value="PIN_dom"/>
</dbReference>
<organism evidence="2 3">
    <name type="scientific">Leptonema illini</name>
    <dbReference type="NCBI Taxonomy" id="183"/>
    <lineage>
        <taxon>Bacteria</taxon>
        <taxon>Pseudomonadati</taxon>
        <taxon>Spirochaetota</taxon>
        <taxon>Spirochaetia</taxon>
        <taxon>Leptospirales</taxon>
        <taxon>Leptospiraceae</taxon>
        <taxon>Leptonema</taxon>
    </lineage>
</organism>
<proteinExistence type="predicted"/>
<dbReference type="Gene3D" id="3.40.50.1010">
    <property type="entry name" value="5'-nuclease"/>
    <property type="match status" value="1"/>
</dbReference>
<gene>
    <name evidence="2" type="ORF">F9K24_03315</name>
</gene>
<dbReference type="EMBL" id="WBUI01000002">
    <property type="protein sequence ID" value="KAB2934819.1"/>
    <property type="molecule type" value="Genomic_DNA"/>
</dbReference>
<dbReference type="SUPFAM" id="SSF88723">
    <property type="entry name" value="PIN domain-like"/>
    <property type="match status" value="1"/>
</dbReference>
<dbReference type="InterPro" id="IPR029060">
    <property type="entry name" value="PIN-like_dom_sf"/>
</dbReference>
<evidence type="ECO:0000313" key="3">
    <source>
        <dbReference type="Proteomes" id="UP000460298"/>
    </source>
</evidence>
<dbReference type="Pfam" id="PF13470">
    <property type="entry name" value="PIN_3"/>
    <property type="match status" value="1"/>
</dbReference>
<name>A0A833H4H7_9LEPT</name>
<evidence type="ECO:0000313" key="2">
    <source>
        <dbReference type="EMBL" id="KAB2934819.1"/>
    </source>
</evidence>
<sequence length="144" mass="16529">MNEKTPAIFLDTDVILDLLLKREPHFISARTLFARIETGQIQGFTSALVLWNIYYLVEKYASRKVARARVAKLRILLSILPVDDRIIEQALQSDLKDFEDAVQLFAARSQGIQTLITRNKKDYPKAEIQVMTPREFLETLYSAG</sequence>
<protein>
    <submittedName>
        <fullName evidence="2">PIN domain-containing protein</fullName>
    </submittedName>
</protein>
<feature type="domain" description="PIN" evidence="1">
    <location>
        <begin position="8"/>
        <end position="121"/>
    </location>
</feature>
<reference evidence="2 3" key="1">
    <citation type="submission" date="2019-10" db="EMBL/GenBank/DDBJ databases">
        <title>Extracellular Electron Transfer in a Candidatus Methanoperedens spp. Enrichment Culture.</title>
        <authorList>
            <person name="Berger S."/>
            <person name="Rangel Shaw D."/>
            <person name="Berben T."/>
            <person name="In 'T Zandt M."/>
            <person name="Frank J."/>
            <person name="Reimann J."/>
            <person name="Jetten M.S.M."/>
            <person name="Welte C.U."/>
        </authorList>
    </citation>
    <scope>NUCLEOTIDE SEQUENCE [LARGE SCALE GENOMIC DNA]</scope>
    <source>
        <strain evidence="2">SB12</strain>
    </source>
</reference>
<comment type="caution">
    <text evidence="2">The sequence shown here is derived from an EMBL/GenBank/DDBJ whole genome shotgun (WGS) entry which is preliminary data.</text>
</comment>